<accession>A0ABS7XWC5</accession>
<dbReference type="InterPro" id="IPR010496">
    <property type="entry name" value="AL/BT2_dom"/>
</dbReference>
<dbReference type="PROSITE" id="PS51257">
    <property type="entry name" value="PROKAR_LIPOPROTEIN"/>
    <property type="match status" value="1"/>
</dbReference>
<reference evidence="3" key="1">
    <citation type="submission" date="2023-07" db="EMBL/GenBank/DDBJ databases">
        <authorList>
            <person name="Yue Y."/>
        </authorList>
    </citation>
    <scope>NUCLEOTIDE SEQUENCE [LARGE SCALE GENOMIC DNA]</scope>
    <source>
        <strain evidence="3">2Y89</strain>
    </source>
</reference>
<dbReference type="Gene3D" id="2.60.120.560">
    <property type="entry name" value="Exo-inulinase, domain 1"/>
    <property type="match status" value="1"/>
</dbReference>
<dbReference type="Pfam" id="PF06439">
    <property type="entry name" value="3keto-disac_hyd"/>
    <property type="match status" value="1"/>
</dbReference>
<keyword evidence="3" id="KW-1185">Reference proteome</keyword>
<proteinExistence type="predicted"/>
<comment type="caution">
    <text evidence="2">The sequence shown here is derived from an EMBL/GenBank/DDBJ whole genome shotgun (WGS) entry which is preliminary data.</text>
</comment>
<evidence type="ECO:0000313" key="2">
    <source>
        <dbReference type="EMBL" id="MCA0151960.1"/>
    </source>
</evidence>
<gene>
    <name evidence="2" type="ORF">LBV24_01950</name>
</gene>
<evidence type="ECO:0000313" key="3">
    <source>
        <dbReference type="Proteomes" id="UP001198402"/>
    </source>
</evidence>
<protein>
    <submittedName>
        <fullName evidence="2">DUF1080 domain-containing protein</fullName>
    </submittedName>
</protein>
<sequence length="264" mass="30239">MSKFIRYTLVGALAISILACKKETKRKVENKNQWVNLLSKNNLDDWIVKIKGHPVGYNFKNTFKVEDSILKVDYSKYNDTFNNTFGHIYYKKPFSNYKLRLDYRFLDNQVTDGEAWAYKNSGVMIHCEDPSQIGLDQGFPVSIEVQLLGGNGIDLRPTANLCTPGTHVEIDNQLVTDHCINSTSETYHDEQWVHLEIEVYQDSIIKHFINGAKVMEYTKPTYGGEYSSDLSKSIEGKPVKSGYISLQSESHPIHFKNIELLELD</sequence>
<evidence type="ECO:0000259" key="1">
    <source>
        <dbReference type="Pfam" id="PF06439"/>
    </source>
</evidence>
<dbReference type="EMBL" id="JAIUJS010000001">
    <property type="protein sequence ID" value="MCA0151960.1"/>
    <property type="molecule type" value="Genomic_DNA"/>
</dbReference>
<dbReference type="Proteomes" id="UP001198402">
    <property type="component" value="Unassembled WGS sequence"/>
</dbReference>
<organism evidence="2 3">
    <name type="scientific">Winogradskyella vincentii</name>
    <dbReference type="NCBI Taxonomy" id="2877122"/>
    <lineage>
        <taxon>Bacteria</taxon>
        <taxon>Pseudomonadati</taxon>
        <taxon>Bacteroidota</taxon>
        <taxon>Flavobacteriia</taxon>
        <taxon>Flavobacteriales</taxon>
        <taxon>Flavobacteriaceae</taxon>
        <taxon>Winogradskyella</taxon>
    </lineage>
</organism>
<dbReference type="RefSeq" id="WP_224476903.1">
    <property type="nucleotide sequence ID" value="NZ_JAIUJS010000001.1"/>
</dbReference>
<feature type="domain" description="3-keto-alpha-glucoside-1,2-lyase/3-keto-2-hydroxy-glucal hydratase" evidence="1">
    <location>
        <begin position="34"/>
        <end position="260"/>
    </location>
</feature>
<name>A0ABS7XWC5_9FLAO</name>